<dbReference type="OrthoDB" id="4014368at2759"/>
<dbReference type="VEuPathDB" id="FungiDB:CTRG_02732"/>
<sequence>MNKKKMYKITRPEISIFSLEGYQPMLYYYNQELTFPELVTELLSLDNNNTCYILVADPEIYSQYIKLKLSPRNIVNLQKFKLILIESWSEIAEFITSIEERCTVVLYGIIKWFVEMGHNEVSHFLKPHEFCAWEVNKLFHKMFIKHTESNVSIIVSDGIGEEENNCPLIWNINLPNIRTRLTETNQESKISLRVIFIKWFKVVTQINDIECK</sequence>
<proteinExistence type="predicted"/>
<protein>
    <submittedName>
        <fullName evidence="1">Uncharacterized protein</fullName>
    </submittedName>
</protein>
<evidence type="ECO:0000313" key="1">
    <source>
        <dbReference type="EMBL" id="EER33914.1"/>
    </source>
</evidence>
<gene>
    <name evidence="1" type="ORF">CTRG_02732</name>
</gene>
<dbReference type="AlphaFoldDB" id="C5M8L0"/>
<dbReference type="EMBL" id="GG692397">
    <property type="protein sequence ID" value="EER33914.1"/>
    <property type="molecule type" value="Genomic_DNA"/>
</dbReference>
<evidence type="ECO:0000313" key="2">
    <source>
        <dbReference type="Proteomes" id="UP000002037"/>
    </source>
</evidence>
<accession>C5M8L0</accession>
<organism evidence="1 2">
    <name type="scientific">Candida tropicalis (strain ATCC MYA-3404 / T1)</name>
    <name type="common">Yeast</name>
    <dbReference type="NCBI Taxonomy" id="294747"/>
    <lineage>
        <taxon>Eukaryota</taxon>
        <taxon>Fungi</taxon>
        <taxon>Dikarya</taxon>
        <taxon>Ascomycota</taxon>
        <taxon>Saccharomycotina</taxon>
        <taxon>Pichiomycetes</taxon>
        <taxon>Debaryomycetaceae</taxon>
        <taxon>Candida/Lodderomyces clade</taxon>
        <taxon>Candida</taxon>
    </lineage>
</organism>
<dbReference type="GeneID" id="8302121"/>
<reference evidence="1 2" key="1">
    <citation type="journal article" date="2009" name="Nature">
        <title>Evolution of pathogenicity and sexual reproduction in eight Candida genomes.</title>
        <authorList>
            <person name="Butler G."/>
            <person name="Rasmussen M.D."/>
            <person name="Lin M.F."/>
            <person name="Santos M.A."/>
            <person name="Sakthikumar S."/>
            <person name="Munro C.A."/>
            <person name="Rheinbay E."/>
            <person name="Grabherr M."/>
            <person name="Forche A."/>
            <person name="Reedy J.L."/>
            <person name="Agrafioti I."/>
            <person name="Arnaud M.B."/>
            <person name="Bates S."/>
            <person name="Brown A.J."/>
            <person name="Brunke S."/>
            <person name="Costanzo M.C."/>
            <person name="Fitzpatrick D.A."/>
            <person name="de Groot P.W."/>
            <person name="Harris D."/>
            <person name="Hoyer L.L."/>
            <person name="Hube B."/>
            <person name="Klis F.M."/>
            <person name="Kodira C."/>
            <person name="Lennard N."/>
            <person name="Logue M.E."/>
            <person name="Martin R."/>
            <person name="Neiman A.M."/>
            <person name="Nikolaou E."/>
            <person name="Quail M.A."/>
            <person name="Quinn J."/>
            <person name="Santos M.C."/>
            <person name="Schmitzberger F.F."/>
            <person name="Sherlock G."/>
            <person name="Shah P."/>
            <person name="Silverstein K.A."/>
            <person name="Skrzypek M.S."/>
            <person name="Soll D."/>
            <person name="Staggs R."/>
            <person name="Stansfield I."/>
            <person name="Stumpf M.P."/>
            <person name="Sudbery P.E."/>
            <person name="Srikantha T."/>
            <person name="Zeng Q."/>
            <person name="Berman J."/>
            <person name="Berriman M."/>
            <person name="Heitman J."/>
            <person name="Gow N.A."/>
            <person name="Lorenz M.C."/>
            <person name="Birren B.W."/>
            <person name="Kellis M."/>
            <person name="Cuomo C.A."/>
        </authorList>
    </citation>
    <scope>NUCLEOTIDE SEQUENCE [LARGE SCALE GENOMIC DNA]</scope>
    <source>
        <strain evidence="2">ATCC MYA-3404 / T1</strain>
    </source>
</reference>
<dbReference type="RefSeq" id="XP_002548435.1">
    <property type="nucleotide sequence ID" value="XM_002548389.1"/>
</dbReference>
<dbReference type="KEGG" id="ctp:CTRG_02732"/>
<name>C5M8L0_CANTT</name>
<keyword evidence="2" id="KW-1185">Reference proteome</keyword>
<dbReference type="Proteomes" id="UP000002037">
    <property type="component" value="Unassembled WGS sequence"/>
</dbReference>
<dbReference type="HOGENOM" id="CLU_1337345_0_0_1"/>